<reference evidence="1" key="1">
    <citation type="journal article" date="2021" name="Proc. Natl. Acad. Sci. U.S.A.">
        <title>A Catalog of Tens of Thousands of Viruses from Human Metagenomes Reveals Hidden Associations with Chronic Diseases.</title>
        <authorList>
            <person name="Tisza M.J."/>
            <person name="Buck C.B."/>
        </authorList>
    </citation>
    <scope>NUCLEOTIDE SEQUENCE</scope>
    <source>
        <strain evidence="1">CtP0x5</strain>
    </source>
</reference>
<proteinExistence type="predicted"/>
<sequence>MSYYPYKIGIKSSKIEILIFVDCVSRTQGHELRKKRLTNNAVGNRRVSYIDIFSLHSSFLF</sequence>
<dbReference type="EMBL" id="BK032818">
    <property type="protein sequence ID" value="DAF61904.1"/>
    <property type="molecule type" value="Genomic_DNA"/>
</dbReference>
<name>A0A8S5TFI4_9CAUD</name>
<evidence type="ECO:0000313" key="1">
    <source>
        <dbReference type="EMBL" id="DAF61904.1"/>
    </source>
</evidence>
<organism evidence="1">
    <name type="scientific">Siphoviridae sp. ctP0x5</name>
    <dbReference type="NCBI Taxonomy" id="2827863"/>
    <lineage>
        <taxon>Viruses</taxon>
        <taxon>Duplodnaviria</taxon>
        <taxon>Heunggongvirae</taxon>
        <taxon>Uroviricota</taxon>
        <taxon>Caudoviricetes</taxon>
    </lineage>
</organism>
<protein>
    <submittedName>
        <fullName evidence="1">Uncharacterized protein</fullName>
    </submittedName>
</protein>
<accession>A0A8S5TFI4</accession>